<dbReference type="Proteomes" id="UP000297385">
    <property type="component" value="Unassembled WGS sequence"/>
</dbReference>
<reference evidence="1 2" key="1">
    <citation type="submission" date="2019-03" db="EMBL/GenBank/DDBJ databases">
        <title>Complete Genome Sequence of Paraburkholderia dipogonis ICMP 19430T, a Nitrogen-fixing Symbiont of the South African Invasive Legume Dipogon lignosus in New Zealand.</title>
        <authorList>
            <person name="De Meyer S.E."/>
        </authorList>
    </citation>
    <scope>NUCLEOTIDE SEQUENCE [LARGE SCALE GENOMIC DNA]</scope>
    <source>
        <strain evidence="1 2">ICMP 19430</strain>
    </source>
</reference>
<organism evidence="1 2">
    <name type="scientific">Paraburkholderia dipogonis</name>
    <dbReference type="NCBI Taxonomy" id="1211383"/>
    <lineage>
        <taxon>Bacteria</taxon>
        <taxon>Pseudomonadati</taxon>
        <taxon>Pseudomonadota</taxon>
        <taxon>Betaproteobacteria</taxon>
        <taxon>Burkholderiales</taxon>
        <taxon>Burkholderiaceae</taxon>
        <taxon>Paraburkholderia</taxon>
    </lineage>
</organism>
<accession>A0A4Y8MWX4</accession>
<protein>
    <submittedName>
        <fullName evidence="1">Uncharacterized protein</fullName>
    </submittedName>
</protein>
<comment type="caution">
    <text evidence="1">The sequence shown here is derived from an EMBL/GenBank/DDBJ whole genome shotgun (WGS) entry which is preliminary data.</text>
</comment>
<name>A0A4Y8MWX4_9BURK</name>
<proteinExistence type="predicted"/>
<dbReference type="EMBL" id="SNVI01000002">
    <property type="protein sequence ID" value="TFE41902.1"/>
    <property type="molecule type" value="Genomic_DNA"/>
</dbReference>
<dbReference type="RefSeq" id="WP_134465179.1">
    <property type="nucleotide sequence ID" value="NZ_JBHMFL010000064.1"/>
</dbReference>
<evidence type="ECO:0000313" key="2">
    <source>
        <dbReference type="Proteomes" id="UP000297385"/>
    </source>
</evidence>
<dbReference type="Pfam" id="PF20551">
    <property type="entry name" value="DUF6765"/>
    <property type="match status" value="1"/>
</dbReference>
<sequence length="357" mass="39521">MNIDFHYGVIYVASRLGGLSAADATTVAHACQYVDDATTSGLLYFSGGETFERFATAHKLFDYENLLNEGNRLVWTPFHFLPGGQGQTLEERAICRPNSEIAQAVVKRAIAHKDAGNALHRLGVTLHTYVDTWAHQGFAGIECASNKVRHLEAEDCTREQWLHRFANFMKRELAEIESDVLSDALPLGHGAALHYPDQPWAKWNYINGHGKHVHRENLGDFVMAAEMACRAVQGYCAGNQDFISNSGLSSDASSALRNLLDTNRNIDEIARLKVISDLVAAGAIPGLREPIPTYIGKGPGSWKHLATGIKEDGDGHERPAWSEAFEESDYRKFHDAVKEHRAVVTLDILPAHKLRLN</sequence>
<dbReference type="AlphaFoldDB" id="A0A4Y8MWX4"/>
<gene>
    <name evidence="1" type="ORF">E2553_35280</name>
</gene>
<dbReference type="GeneID" id="97310985"/>
<dbReference type="InterPro" id="IPR046653">
    <property type="entry name" value="DUF6765"/>
</dbReference>
<evidence type="ECO:0000313" key="1">
    <source>
        <dbReference type="EMBL" id="TFE41902.1"/>
    </source>
</evidence>